<dbReference type="InterPro" id="IPR038619">
    <property type="entry name" value="MraZ_sf"/>
</dbReference>
<comment type="similarity">
    <text evidence="7">Belongs to the MraZ family.</text>
</comment>
<dbReference type="SUPFAM" id="SSF89447">
    <property type="entry name" value="AbrB/MazE/MraZ-like"/>
    <property type="match status" value="1"/>
</dbReference>
<comment type="caution">
    <text evidence="9">The sequence shown here is derived from an EMBL/GenBank/DDBJ whole genome shotgun (WGS) entry which is preliminary data.</text>
</comment>
<dbReference type="InterPro" id="IPR020603">
    <property type="entry name" value="MraZ_dom"/>
</dbReference>
<dbReference type="InterPro" id="IPR007159">
    <property type="entry name" value="SpoVT-AbrB_dom"/>
</dbReference>
<evidence type="ECO:0000256" key="5">
    <source>
        <dbReference type="ARBA" id="ARBA00023125"/>
    </source>
</evidence>
<reference evidence="9 10" key="1">
    <citation type="journal article" date="2017" name="Front. Microbiol.">
        <title>Genome of Ca. Pandoraea novymonadis, an Endosymbiotic Bacterium of the Trypanosomatid Novymonas esmeraldas.</title>
        <authorList>
            <person name="Kostygov A.Y."/>
            <person name="Butenko A."/>
            <person name="Nenarokova A."/>
            <person name="Tashyreva D."/>
            <person name="Flegontov P."/>
            <person name="Lukes J."/>
            <person name="Yurchenko V."/>
        </authorList>
    </citation>
    <scope>NUCLEOTIDE SEQUENCE [LARGE SCALE GENOMIC DNA]</scope>
    <source>
        <strain evidence="9 10">E262</strain>
    </source>
</reference>
<dbReference type="Pfam" id="PF02381">
    <property type="entry name" value="MraZ"/>
    <property type="match status" value="2"/>
</dbReference>
<feature type="domain" description="SpoVT-AbrB" evidence="8">
    <location>
        <begin position="45"/>
        <end position="91"/>
    </location>
</feature>
<dbReference type="InterPro" id="IPR035644">
    <property type="entry name" value="MraZ_C"/>
</dbReference>
<dbReference type="NCBIfam" id="TIGR00242">
    <property type="entry name" value="division/cell wall cluster transcriptional repressor MraZ"/>
    <property type="match status" value="1"/>
</dbReference>
<name>A0ABX5FFC1_9BURK</name>
<evidence type="ECO:0000313" key="10">
    <source>
        <dbReference type="Proteomes" id="UP000242660"/>
    </source>
</evidence>
<protein>
    <recommendedName>
        <fullName evidence="1 7">Transcriptional regulator MraZ</fullName>
    </recommendedName>
</protein>
<dbReference type="PANTHER" id="PTHR34701:SF1">
    <property type="entry name" value="TRANSCRIPTIONAL REGULATOR MRAZ"/>
    <property type="match status" value="1"/>
</dbReference>
<keyword evidence="10" id="KW-1185">Reference proteome</keyword>
<evidence type="ECO:0000256" key="1">
    <source>
        <dbReference type="ARBA" id="ARBA00013860"/>
    </source>
</evidence>
<accession>A0ABX5FFC1</accession>
<keyword evidence="3" id="KW-0677">Repeat</keyword>
<keyword evidence="6 7" id="KW-0804">Transcription</keyword>
<keyword evidence="4 7" id="KW-0805">Transcription regulation</keyword>
<evidence type="ECO:0000256" key="2">
    <source>
        <dbReference type="ARBA" id="ARBA00022490"/>
    </source>
</evidence>
<dbReference type="InterPro" id="IPR037914">
    <property type="entry name" value="SpoVT-AbrB_sf"/>
</dbReference>
<dbReference type="PROSITE" id="PS51740">
    <property type="entry name" value="SPOVT_ABRB"/>
    <property type="match status" value="2"/>
</dbReference>
<proteinExistence type="inferred from homology"/>
<comment type="subcellular location">
    <subcellularLocation>
        <location evidence="7">Cytoplasm</location>
        <location evidence="7">Nucleoid</location>
    </subcellularLocation>
</comment>
<evidence type="ECO:0000256" key="7">
    <source>
        <dbReference type="HAMAP-Rule" id="MF_01008"/>
    </source>
</evidence>
<gene>
    <name evidence="7 9" type="primary">mraZ</name>
    <name evidence="9" type="ORF">BZL35_00646</name>
</gene>
<dbReference type="InterPro" id="IPR035642">
    <property type="entry name" value="MraZ_N"/>
</dbReference>
<dbReference type="Gene3D" id="3.40.1550.20">
    <property type="entry name" value="Transcriptional regulator MraZ domain"/>
    <property type="match status" value="1"/>
</dbReference>
<dbReference type="HAMAP" id="MF_01008">
    <property type="entry name" value="MraZ"/>
    <property type="match status" value="1"/>
</dbReference>
<evidence type="ECO:0000256" key="4">
    <source>
        <dbReference type="ARBA" id="ARBA00023015"/>
    </source>
</evidence>
<evidence type="ECO:0000256" key="3">
    <source>
        <dbReference type="ARBA" id="ARBA00022737"/>
    </source>
</evidence>
<organism evidence="9 10">
    <name type="scientific">Candidatus Pandoraea novymonadis</name>
    <dbReference type="NCBI Taxonomy" id="1808959"/>
    <lineage>
        <taxon>Bacteria</taxon>
        <taxon>Pseudomonadati</taxon>
        <taxon>Pseudomonadota</taxon>
        <taxon>Betaproteobacteria</taxon>
        <taxon>Burkholderiales</taxon>
        <taxon>Burkholderiaceae</taxon>
        <taxon>Pandoraea</taxon>
    </lineage>
</organism>
<dbReference type="CDD" id="cd16321">
    <property type="entry name" value="MraZ_C"/>
    <property type="match status" value="1"/>
</dbReference>
<evidence type="ECO:0000259" key="8">
    <source>
        <dbReference type="PROSITE" id="PS51740"/>
    </source>
</evidence>
<keyword evidence="2 7" id="KW-0963">Cytoplasm</keyword>
<feature type="domain" description="SpoVT-AbrB" evidence="8">
    <location>
        <begin position="117"/>
        <end position="160"/>
    </location>
</feature>
<dbReference type="PANTHER" id="PTHR34701">
    <property type="entry name" value="TRANSCRIPTIONAL REGULATOR MRAZ"/>
    <property type="match status" value="1"/>
</dbReference>
<comment type="subunit">
    <text evidence="7">Forms oligomers.</text>
</comment>
<dbReference type="CDD" id="cd16320">
    <property type="entry name" value="MraZ_N"/>
    <property type="match status" value="1"/>
</dbReference>
<keyword evidence="5 7" id="KW-0238">DNA-binding</keyword>
<dbReference type="Proteomes" id="UP000242660">
    <property type="component" value="Unassembled WGS sequence"/>
</dbReference>
<evidence type="ECO:0000256" key="6">
    <source>
        <dbReference type="ARBA" id="ARBA00023163"/>
    </source>
</evidence>
<evidence type="ECO:0000313" key="9">
    <source>
        <dbReference type="EMBL" id="PSB92404.1"/>
    </source>
</evidence>
<dbReference type="InterPro" id="IPR003444">
    <property type="entry name" value="MraZ"/>
</dbReference>
<dbReference type="EMBL" id="MUHY01000001">
    <property type="protein sequence ID" value="PSB92404.1"/>
    <property type="molecule type" value="Genomic_DNA"/>
</dbReference>
<sequence>MSKSLTDSTPFSKVGNSVRKCIFVCLLGREFFNSIVTGTRVFQGASALSLDVKGRMSIPARHRDVLVSQTEGKVTITKHPEGCLLLFPRDQWEVFRNKIIALPMEAQWWRRIFLGNAADVEMDSGGRVLVPPELRASAGLDKELMLLGMASHFELWDAAMYALNEQAAMAKGMPETLKQFIF</sequence>